<reference evidence="1 2" key="1">
    <citation type="journal article" date="2019" name="Int. J. Syst. Evol. Microbiol.">
        <title>The Global Catalogue of Microorganisms (GCM) 10K type strain sequencing project: providing services to taxonomists for standard genome sequencing and annotation.</title>
        <authorList>
            <consortium name="The Broad Institute Genomics Platform"/>
            <consortium name="The Broad Institute Genome Sequencing Center for Infectious Disease"/>
            <person name="Wu L."/>
            <person name="Ma J."/>
        </authorList>
    </citation>
    <scope>NUCLEOTIDE SEQUENCE [LARGE SCALE GENOMIC DNA]</scope>
    <source>
        <strain evidence="1 2">CGMCC 1.10387</strain>
    </source>
</reference>
<dbReference type="RefSeq" id="WP_256306233.1">
    <property type="nucleotide sequence ID" value="NZ_JANHAW010000001.1"/>
</dbReference>
<accession>A0ABD6DTT4</accession>
<evidence type="ECO:0000313" key="2">
    <source>
        <dbReference type="Proteomes" id="UP001597092"/>
    </source>
</evidence>
<keyword evidence="2" id="KW-1185">Reference proteome</keyword>
<dbReference type="Proteomes" id="UP001597092">
    <property type="component" value="Unassembled WGS sequence"/>
</dbReference>
<dbReference type="AlphaFoldDB" id="A0ABD6DTT4"/>
<name>A0ABD6DTT4_9EURY</name>
<gene>
    <name evidence="1" type="ORF">ACFSAS_08770</name>
</gene>
<proteinExistence type="predicted"/>
<dbReference type="EMBL" id="JBHUDP010000002">
    <property type="protein sequence ID" value="MFD1685701.1"/>
    <property type="molecule type" value="Genomic_DNA"/>
</dbReference>
<evidence type="ECO:0000313" key="1">
    <source>
        <dbReference type="EMBL" id="MFD1685701.1"/>
    </source>
</evidence>
<sequence length="126" mass="14185">MADTKEGREKQAADEERRQLRRAVKEALTRADEAEPPVDEERITEMVDDDAVTFPPACHRRNCEEPAEFLVLERYQEETGQGAVEATAALCRTHTAEESPTNLDGAYEGYVFRVVPLDVSSTRESE</sequence>
<organism evidence="1 2">
    <name type="scientific">Halobellus litoreus</name>
    <dbReference type="NCBI Taxonomy" id="755310"/>
    <lineage>
        <taxon>Archaea</taxon>
        <taxon>Methanobacteriati</taxon>
        <taxon>Methanobacteriota</taxon>
        <taxon>Stenosarchaea group</taxon>
        <taxon>Halobacteria</taxon>
        <taxon>Halobacteriales</taxon>
        <taxon>Haloferacaceae</taxon>
        <taxon>Halobellus</taxon>
    </lineage>
</organism>
<comment type="caution">
    <text evidence="1">The sequence shown here is derived from an EMBL/GenBank/DDBJ whole genome shotgun (WGS) entry which is preliminary data.</text>
</comment>
<protein>
    <submittedName>
        <fullName evidence="1">Uncharacterized protein</fullName>
    </submittedName>
</protein>